<keyword evidence="7" id="KW-0732">Signal</keyword>
<dbReference type="Pfam" id="PF03734">
    <property type="entry name" value="YkuD"/>
    <property type="match status" value="1"/>
</dbReference>
<dbReference type="GO" id="GO:0018104">
    <property type="term" value="P:peptidoglycan-protein cross-linking"/>
    <property type="evidence" value="ECO:0007669"/>
    <property type="project" value="TreeGrafter"/>
</dbReference>
<dbReference type="PROSITE" id="PS51257">
    <property type="entry name" value="PROKAR_LIPOPROTEIN"/>
    <property type="match status" value="1"/>
</dbReference>
<dbReference type="PANTHER" id="PTHR30582">
    <property type="entry name" value="L,D-TRANSPEPTIDASE"/>
    <property type="match status" value="1"/>
</dbReference>
<evidence type="ECO:0000256" key="3">
    <source>
        <dbReference type="ARBA" id="ARBA00022960"/>
    </source>
</evidence>
<dbReference type="PROSITE" id="PS52029">
    <property type="entry name" value="LD_TPASE"/>
    <property type="match status" value="1"/>
</dbReference>
<dbReference type="InterPro" id="IPR038063">
    <property type="entry name" value="Transpep_catalytic_dom"/>
</dbReference>
<comment type="caution">
    <text evidence="9">The sequence shown here is derived from an EMBL/GenBank/DDBJ whole genome shotgun (WGS) entry which is preliminary data.</text>
</comment>
<feature type="active site" description="Proton donor/acceptor" evidence="6">
    <location>
        <position position="262"/>
    </location>
</feature>
<keyword evidence="2" id="KW-0808">Transferase</keyword>
<dbReference type="GO" id="GO:0016740">
    <property type="term" value="F:transferase activity"/>
    <property type="evidence" value="ECO:0007669"/>
    <property type="project" value="UniProtKB-KW"/>
</dbReference>
<dbReference type="Proteomes" id="UP000320461">
    <property type="component" value="Unassembled WGS sequence"/>
</dbReference>
<dbReference type="AlphaFoldDB" id="A0A4Y3KNC8"/>
<dbReference type="UniPathway" id="UPA00219"/>
<organism evidence="9 10">
    <name type="scientific">Cellulomonas gelida</name>
    <dbReference type="NCBI Taxonomy" id="1712"/>
    <lineage>
        <taxon>Bacteria</taxon>
        <taxon>Bacillati</taxon>
        <taxon>Actinomycetota</taxon>
        <taxon>Actinomycetes</taxon>
        <taxon>Micrococcales</taxon>
        <taxon>Cellulomonadaceae</taxon>
        <taxon>Cellulomonas</taxon>
    </lineage>
</organism>
<evidence type="ECO:0000256" key="7">
    <source>
        <dbReference type="SAM" id="SignalP"/>
    </source>
</evidence>
<reference evidence="9 10" key="1">
    <citation type="submission" date="2019-06" db="EMBL/GenBank/DDBJ databases">
        <title>Whole genome shotgun sequence of Cellulomonas gelida NBRC 3748.</title>
        <authorList>
            <person name="Hosoyama A."/>
            <person name="Uohara A."/>
            <person name="Ohji S."/>
            <person name="Ichikawa N."/>
        </authorList>
    </citation>
    <scope>NUCLEOTIDE SEQUENCE [LARGE SCALE GENOMIC DNA]</scope>
    <source>
        <strain evidence="9 10">NBRC 3748</strain>
    </source>
</reference>
<evidence type="ECO:0000256" key="4">
    <source>
        <dbReference type="ARBA" id="ARBA00022984"/>
    </source>
</evidence>
<dbReference type="GO" id="GO:0005576">
    <property type="term" value="C:extracellular region"/>
    <property type="evidence" value="ECO:0007669"/>
    <property type="project" value="TreeGrafter"/>
</dbReference>
<dbReference type="PANTHER" id="PTHR30582:SF2">
    <property type="entry name" value="L,D-TRANSPEPTIDASE YCIB-RELATED"/>
    <property type="match status" value="1"/>
</dbReference>
<keyword evidence="5 6" id="KW-0961">Cell wall biogenesis/degradation</keyword>
<evidence type="ECO:0000256" key="2">
    <source>
        <dbReference type="ARBA" id="ARBA00022679"/>
    </source>
</evidence>
<keyword evidence="3 6" id="KW-0133">Cell shape</keyword>
<dbReference type="EMBL" id="BJLQ01000059">
    <property type="protein sequence ID" value="GEA85909.1"/>
    <property type="molecule type" value="Genomic_DNA"/>
</dbReference>
<dbReference type="GO" id="GO:0008360">
    <property type="term" value="P:regulation of cell shape"/>
    <property type="evidence" value="ECO:0007669"/>
    <property type="project" value="UniProtKB-UniRule"/>
</dbReference>
<sequence>MGATARPRRARASAAALLVATLVAALAGCASSGTVDADPIAPAVVVHEDVTVAKAAVPSPEPLPDLTTLTVIDPVHVVPGLLALDGLTQLENDDATLGRWRTASVVRDTAAYDAPHGRPVGVLPARTLGIATTVPVVDARDGWLRVMVAARGALPSQDATRVNERTAWVRAADTTPGGTDWRVTVDTSAQTVTIDDGQDVTTHPVLATGSPSRPTPPGPQFVVGAFWDQPGTTTPRVILLSTQSETMDDYDTRTGTSATAFHTTTLRSRGEVSNGCIRLSDEVADLLWKRVPAGTLVVIT</sequence>
<proteinExistence type="predicted"/>
<feature type="active site" description="Nucleophile" evidence="6">
    <location>
        <position position="276"/>
    </location>
</feature>
<dbReference type="GO" id="GO:0071972">
    <property type="term" value="F:peptidoglycan L,D-transpeptidase activity"/>
    <property type="evidence" value="ECO:0007669"/>
    <property type="project" value="TreeGrafter"/>
</dbReference>
<gene>
    <name evidence="9" type="ORF">CGE01nite_31600</name>
</gene>
<protein>
    <recommendedName>
        <fullName evidence="8">L,D-TPase catalytic domain-containing protein</fullName>
    </recommendedName>
</protein>
<dbReference type="Gene3D" id="2.40.440.10">
    <property type="entry name" value="L,D-transpeptidase catalytic domain-like"/>
    <property type="match status" value="1"/>
</dbReference>
<name>A0A4Y3KNC8_9CELL</name>
<dbReference type="RefSeq" id="WP_141371687.1">
    <property type="nucleotide sequence ID" value="NZ_BJLQ01000059.1"/>
</dbReference>
<dbReference type="SUPFAM" id="SSF141523">
    <property type="entry name" value="L,D-transpeptidase catalytic domain-like"/>
    <property type="match status" value="1"/>
</dbReference>
<keyword evidence="10" id="KW-1185">Reference proteome</keyword>
<dbReference type="OrthoDB" id="5243103at2"/>
<dbReference type="GO" id="GO:0071555">
    <property type="term" value="P:cell wall organization"/>
    <property type="evidence" value="ECO:0007669"/>
    <property type="project" value="UniProtKB-UniRule"/>
</dbReference>
<feature type="domain" description="L,D-TPase catalytic" evidence="8">
    <location>
        <begin position="181"/>
        <end position="300"/>
    </location>
</feature>
<dbReference type="InterPro" id="IPR005490">
    <property type="entry name" value="LD_TPept_cat_dom"/>
</dbReference>
<evidence type="ECO:0000256" key="5">
    <source>
        <dbReference type="ARBA" id="ARBA00023316"/>
    </source>
</evidence>
<evidence type="ECO:0000256" key="6">
    <source>
        <dbReference type="PROSITE-ProRule" id="PRU01373"/>
    </source>
</evidence>
<comment type="pathway">
    <text evidence="1 6">Cell wall biogenesis; peptidoglycan biosynthesis.</text>
</comment>
<evidence type="ECO:0000313" key="10">
    <source>
        <dbReference type="Proteomes" id="UP000320461"/>
    </source>
</evidence>
<evidence type="ECO:0000256" key="1">
    <source>
        <dbReference type="ARBA" id="ARBA00004752"/>
    </source>
</evidence>
<evidence type="ECO:0000259" key="8">
    <source>
        <dbReference type="PROSITE" id="PS52029"/>
    </source>
</evidence>
<accession>A0A4Y3KNC8</accession>
<feature type="signal peptide" evidence="7">
    <location>
        <begin position="1"/>
        <end position="37"/>
    </location>
</feature>
<dbReference type="CDD" id="cd16913">
    <property type="entry name" value="YkuD_like"/>
    <property type="match status" value="1"/>
</dbReference>
<keyword evidence="4 6" id="KW-0573">Peptidoglycan synthesis</keyword>
<evidence type="ECO:0000313" key="9">
    <source>
        <dbReference type="EMBL" id="GEA85909.1"/>
    </source>
</evidence>
<feature type="chain" id="PRO_5021262065" description="L,D-TPase catalytic domain-containing protein" evidence="7">
    <location>
        <begin position="38"/>
        <end position="300"/>
    </location>
</feature>
<dbReference type="InterPro" id="IPR050979">
    <property type="entry name" value="LD-transpeptidase"/>
</dbReference>